<protein>
    <submittedName>
        <fullName evidence="1">Uncharacterized protein</fullName>
    </submittedName>
</protein>
<sequence length="850" mass="94896">MMHAAAAALNLDTRPAAAPSYDKYTIAWICALHIEMAAAHAMLDDIYDQQPAGQASSDCNTYTLGRVGQHNTVVACLPVSQYGTNSAVNVLTNLVRTFSSVRLALMVGIGGGVPTEVDVRLGDIVVGTKVVQHDLGRRTDRYLELTAVPRTIHPSFATAVSKLRSKHELEPSRVPSIWSRSCEECDVSRLKRRASRTARDPVIHYGAIASGNQVLRDATTRDDVAQRLGVICFEMEAAGLMDVCPCLPIRGICDYADSHKSKEWQRYAAANAAAYAREMLEVLPAAADDSPGGRCLSSPRTFSAGVDSSMISSSISDRGDSSREQPHFMVPFGRNKDFVGRDIIIDKLLELIPPTAEPDDCQRAVIEGLGGTGKTQIALEMAFRLRGDHPDCSVFWVPALNGTSFESAYRGIGRLLRISGIDEGDADIISLVKTALNESIFNWLLIIDNADESQLSFSNSHFDIDQQVFAIFAQWLDSFHNEEPPSGRKGFEDRSRYEDSVNPVALTWFISFERISQESRHAVQYLSFMCFLAEKGIPYAFLPLIGVGDTDELEEEIERDEAIGILKAYSCISGIDSHVFEMHRLVRLATRNWLEAKQTLGQCLAAVMRRLEAVLPTPTYDNRELWLSYLPHAQSAVHASRGIDMDIDEVESEIRFRMGICLHLMGKYEDAEEYYRASMRLRERVMGKLHPKTLKNMDSLVNVLRAQGQCWEAEQLHRQTYELCAQLLGEDDPTTGQLEDAERLHRMAVELRTAIHGPVAAATLAAQANLASLLDSRGQHEEAEHIYRQTDSLMSKVYGERHHHTLVNRNNLAGALARRNQHDEAEAMYRETLRLWQQLLAKSTPKRWRP</sequence>
<keyword evidence="2" id="KW-1185">Reference proteome</keyword>
<evidence type="ECO:0000313" key="2">
    <source>
        <dbReference type="Proteomes" id="UP001148737"/>
    </source>
</evidence>
<evidence type="ECO:0000313" key="1">
    <source>
        <dbReference type="EMBL" id="KAJ3474216.1"/>
    </source>
</evidence>
<accession>A0ACC1QIJ8</accession>
<proteinExistence type="predicted"/>
<reference evidence="1" key="1">
    <citation type="submission" date="2022-07" db="EMBL/GenBank/DDBJ databases">
        <title>Genome Sequence of Lecanicillium saksenae.</title>
        <authorList>
            <person name="Buettner E."/>
        </authorList>
    </citation>
    <scope>NUCLEOTIDE SEQUENCE</scope>
    <source>
        <strain evidence="1">VT-O1</strain>
    </source>
</reference>
<gene>
    <name evidence="1" type="ORF">NLG97_g9941</name>
</gene>
<dbReference type="Proteomes" id="UP001148737">
    <property type="component" value="Unassembled WGS sequence"/>
</dbReference>
<comment type="caution">
    <text evidence="1">The sequence shown here is derived from an EMBL/GenBank/DDBJ whole genome shotgun (WGS) entry which is preliminary data.</text>
</comment>
<dbReference type="EMBL" id="JANAKD010002239">
    <property type="protein sequence ID" value="KAJ3474216.1"/>
    <property type="molecule type" value="Genomic_DNA"/>
</dbReference>
<organism evidence="1 2">
    <name type="scientific">Lecanicillium saksenae</name>
    <dbReference type="NCBI Taxonomy" id="468837"/>
    <lineage>
        <taxon>Eukaryota</taxon>
        <taxon>Fungi</taxon>
        <taxon>Dikarya</taxon>
        <taxon>Ascomycota</taxon>
        <taxon>Pezizomycotina</taxon>
        <taxon>Sordariomycetes</taxon>
        <taxon>Hypocreomycetidae</taxon>
        <taxon>Hypocreales</taxon>
        <taxon>Cordycipitaceae</taxon>
        <taxon>Lecanicillium</taxon>
    </lineage>
</organism>
<name>A0ACC1QIJ8_9HYPO</name>